<protein>
    <recommendedName>
        <fullName evidence="5">Choline monooxygenase, chloroplastic</fullName>
        <ecNumber evidence="4">1.14.15.7</ecNumber>
    </recommendedName>
</protein>
<evidence type="ECO:0000256" key="1">
    <source>
        <dbReference type="ARBA" id="ARBA00002149"/>
    </source>
</evidence>
<dbReference type="AlphaFoldDB" id="A0A9N9PNW7"/>
<evidence type="ECO:0000313" key="9">
    <source>
        <dbReference type="Proteomes" id="UP000696280"/>
    </source>
</evidence>
<evidence type="ECO:0000256" key="2">
    <source>
        <dbReference type="ARBA" id="ARBA00004866"/>
    </source>
</evidence>
<proteinExistence type="inferred from homology"/>
<dbReference type="Proteomes" id="UP000696280">
    <property type="component" value="Unassembled WGS sequence"/>
</dbReference>
<dbReference type="PANTHER" id="PTHR43756:SF3">
    <property type="entry name" value="CHOLINE MONOOXYGENASE, CHLOROPLASTIC"/>
    <property type="match status" value="1"/>
</dbReference>
<comment type="catalytic activity">
    <reaction evidence="6">
        <text>choline + 2 reduced [2Fe-2S]-[ferredoxin] + O2 + 2 H(+) = betaine aldehyde hydrate + 2 oxidized [2Fe-2S]-[ferredoxin] + H2O</text>
        <dbReference type="Rhea" id="RHEA:17769"/>
        <dbReference type="Rhea" id="RHEA-COMP:10000"/>
        <dbReference type="Rhea" id="RHEA-COMP:10001"/>
        <dbReference type="ChEBI" id="CHEBI:15354"/>
        <dbReference type="ChEBI" id="CHEBI:15377"/>
        <dbReference type="ChEBI" id="CHEBI:15378"/>
        <dbReference type="ChEBI" id="CHEBI:15379"/>
        <dbReference type="ChEBI" id="CHEBI:15870"/>
        <dbReference type="ChEBI" id="CHEBI:33737"/>
        <dbReference type="ChEBI" id="CHEBI:33738"/>
        <dbReference type="EC" id="1.14.15.7"/>
    </reaction>
</comment>
<evidence type="ECO:0000256" key="4">
    <source>
        <dbReference type="ARBA" id="ARBA00012763"/>
    </source>
</evidence>
<dbReference type="GO" id="GO:0051537">
    <property type="term" value="F:2 iron, 2 sulfur cluster binding"/>
    <property type="evidence" value="ECO:0007669"/>
    <property type="project" value="InterPro"/>
</dbReference>
<dbReference type="EC" id="1.14.15.7" evidence="4"/>
<dbReference type="Gene3D" id="3.90.380.10">
    <property type="entry name" value="Naphthalene 1,2-dioxygenase Alpha Subunit, Chain A, domain 1"/>
    <property type="match status" value="1"/>
</dbReference>
<evidence type="ECO:0000256" key="5">
    <source>
        <dbReference type="ARBA" id="ARBA00014931"/>
    </source>
</evidence>
<dbReference type="InterPro" id="IPR001663">
    <property type="entry name" value="Rng_hydr_dOase-A"/>
</dbReference>
<dbReference type="GO" id="GO:0019133">
    <property type="term" value="F:choline monooxygenase activity"/>
    <property type="evidence" value="ECO:0007669"/>
    <property type="project" value="UniProtKB-EC"/>
</dbReference>
<dbReference type="InterPro" id="IPR015879">
    <property type="entry name" value="Ring_hydroxy_dOase_asu_C_dom"/>
</dbReference>
<dbReference type="SUPFAM" id="SSF55961">
    <property type="entry name" value="Bet v1-like"/>
    <property type="match status" value="1"/>
</dbReference>
<evidence type="ECO:0000313" key="8">
    <source>
        <dbReference type="EMBL" id="CAG8948817.1"/>
    </source>
</evidence>
<organism evidence="8 9">
    <name type="scientific">Hymenoscyphus fraxineus</name>
    <dbReference type="NCBI Taxonomy" id="746836"/>
    <lineage>
        <taxon>Eukaryota</taxon>
        <taxon>Fungi</taxon>
        <taxon>Dikarya</taxon>
        <taxon>Ascomycota</taxon>
        <taxon>Pezizomycotina</taxon>
        <taxon>Leotiomycetes</taxon>
        <taxon>Helotiales</taxon>
        <taxon>Helotiaceae</taxon>
        <taxon>Hymenoscyphus</taxon>
    </lineage>
</organism>
<sequence>MNTPSFEEFFSGLDELTSKVDFTKLPHRRSISYEGNFNWKTMYLRFIHIGTDEEFEEYFKFVRQVAIEDFELCEKAQKNLEAGVYGEGVLNPNKENGVSFYQARVKEAVYRQFEEDKMERSKKNIEKDGAKTCEKDSMTGVTGDGNMKSCAV</sequence>
<evidence type="ECO:0000256" key="3">
    <source>
        <dbReference type="ARBA" id="ARBA00010848"/>
    </source>
</evidence>
<keyword evidence="9" id="KW-1185">Reference proteome</keyword>
<dbReference type="PANTHER" id="PTHR43756">
    <property type="entry name" value="CHOLINE MONOOXYGENASE, CHLOROPLASTIC"/>
    <property type="match status" value="1"/>
</dbReference>
<dbReference type="OrthoDB" id="426882at2759"/>
<comment type="caution">
    <text evidence="8">The sequence shown here is derived from an EMBL/GenBank/DDBJ whole genome shotgun (WGS) entry which is preliminary data.</text>
</comment>
<evidence type="ECO:0000259" key="7">
    <source>
        <dbReference type="Pfam" id="PF00848"/>
    </source>
</evidence>
<dbReference type="Pfam" id="PF00848">
    <property type="entry name" value="Ring_hydroxyl_A"/>
    <property type="match status" value="1"/>
</dbReference>
<evidence type="ECO:0000256" key="6">
    <source>
        <dbReference type="ARBA" id="ARBA00049097"/>
    </source>
</evidence>
<comment type="similarity">
    <text evidence="3">Belongs to the choline monooxygenase family.</text>
</comment>
<reference evidence="8" key="1">
    <citation type="submission" date="2021-07" db="EMBL/GenBank/DDBJ databases">
        <authorList>
            <person name="Durling M."/>
        </authorList>
    </citation>
    <scope>NUCLEOTIDE SEQUENCE</scope>
</reference>
<gene>
    <name evidence="8" type="ORF">HYFRA_00001940</name>
</gene>
<dbReference type="EMBL" id="CAJVRL010000001">
    <property type="protein sequence ID" value="CAG8948817.1"/>
    <property type="molecule type" value="Genomic_DNA"/>
</dbReference>
<accession>A0A9N9PNW7</accession>
<comment type="pathway">
    <text evidence="2">Amine and polyamine biosynthesis; betaine biosynthesis via choline pathway; betaine aldehyde from choline (monooxygenase route): step 1/1.</text>
</comment>
<name>A0A9N9PNW7_9HELO</name>
<feature type="domain" description="Aromatic-ring-hydroxylating dioxygenase alpha subunit C-terminal" evidence="7">
    <location>
        <begin position="52"/>
        <end position="108"/>
    </location>
</feature>
<dbReference type="GO" id="GO:0005506">
    <property type="term" value="F:iron ion binding"/>
    <property type="evidence" value="ECO:0007669"/>
    <property type="project" value="InterPro"/>
</dbReference>
<comment type="function">
    <text evidence="1">Catalyzes the first step of the osmoprotectant glycine betaine synthesis.</text>
</comment>